<gene>
    <name evidence="1" type="ORF">LPLAT_LOCUS6453</name>
</gene>
<proteinExistence type="predicted"/>
<evidence type="ECO:0000313" key="1">
    <source>
        <dbReference type="EMBL" id="CAL1680438.1"/>
    </source>
</evidence>
<organism evidence="1 2">
    <name type="scientific">Lasius platythorax</name>
    <dbReference type="NCBI Taxonomy" id="488582"/>
    <lineage>
        <taxon>Eukaryota</taxon>
        <taxon>Metazoa</taxon>
        <taxon>Ecdysozoa</taxon>
        <taxon>Arthropoda</taxon>
        <taxon>Hexapoda</taxon>
        <taxon>Insecta</taxon>
        <taxon>Pterygota</taxon>
        <taxon>Neoptera</taxon>
        <taxon>Endopterygota</taxon>
        <taxon>Hymenoptera</taxon>
        <taxon>Apocrita</taxon>
        <taxon>Aculeata</taxon>
        <taxon>Formicoidea</taxon>
        <taxon>Formicidae</taxon>
        <taxon>Formicinae</taxon>
        <taxon>Lasius</taxon>
        <taxon>Lasius</taxon>
    </lineage>
</organism>
<dbReference type="Proteomes" id="UP001497644">
    <property type="component" value="Chromosome 2"/>
</dbReference>
<sequence>MCEKILQKPVRLPAYTGSPVRGSPQKPSPTSKMVLPSRLLTIPVPIRHNRIFIGDLFIHDAGHARQIFSLAKFFSPGSNILREQR</sequence>
<keyword evidence="2" id="KW-1185">Reference proteome</keyword>
<protein>
    <submittedName>
        <fullName evidence="1">Uncharacterized protein</fullName>
    </submittedName>
</protein>
<accession>A0AAV2NKY8</accession>
<dbReference type="AlphaFoldDB" id="A0AAV2NKY8"/>
<evidence type="ECO:0000313" key="2">
    <source>
        <dbReference type="Proteomes" id="UP001497644"/>
    </source>
</evidence>
<reference evidence="1" key="1">
    <citation type="submission" date="2024-04" db="EMBL/GenBank/DDBJ databases">
        <authorList>
            <consortium name="Molecular Ecology Group"/>
        </authorList>
    </citation>
    <scope>NUCLEOTIDE SEQUENCE</scope>
</reference>
<name>A0AAV2NKY8_9HYME</name>
<dbReference type="EMBL" id="OZ034825">
    <property type="protein sequence ID" value="CAL1680438.1"/>
    <property type="molecule type" value="Genomic_DNA"/>
</dbReference>